<accession>A0ACB8D7D3</accession>
<comment type="caution">
    <text evidence="1">The sequence shown here is derived from an EMBL/GenBank/DDBJ whole genome shotgun (WGS) entry which is preliminary data.</text>
</comment>
<protein>
    <submittedName>
        <fullName evidence="1">Uncharacterized protein</fullName>
    </submittedName>
</protein>
<evidence type="ECO:0000313" key="1">
    <source>
        <dbReference type="EMBL" id="KAH7960303.1"/>
    </source>
</evidence>
<proteinExistence type="predicted"/>
<gene>
    <name evidence="1" type="ORF">HPB49_018538</name>
</gene>
<evidence type="ECO:0000313" key="2">
    <source>
        <dbReference type="Proteomes" id="UP000821865"/>
    </source>
</evidence>
<reference evidence="1" key="1">
    <citation type="submission" date="2020-05" db="EMBL/GenBank/DDBJ databases">
        <title>Large-scale comparative analyses of tick genomes elucidate their genetic diversity and vector capacities.</title>
        <authorList>
            <person name="Jia N."/>
            <person name="Wang J."/>
            <person name="Shi W."/>
            <person name="Du L."/>
            <person name="Sun Y."/>
            <person name="Zhan W."/>
            <person name="Jiang J."/>
            <person name="Wang Q."/>
            <person name="Zhang B."/>
            <person name="Ji P."/>
            <person name="Sakyi L.B."/>
            <person name="Cui X."/>
            <person name="Yuan T."/>
            <person name="Jiang B."/>
            <person name="Yang W."/>
            <person name="Lam T.T.-Y."/>
            <person name="Chang Q."/>
            <person name="Ding S."/>
            <person name="Wang X."/>
            <person name="Zhu J."/>
            <person name="Ruan X."/>
            <person name="Zhao L."/>
            <person name="Wei J."/>
            <person name="Que T."/>
            <person name="Du C."/>
            <person name="Cheng J."/>
            <person name="Dai P."/>
            <person name="Han X."/>
            <person name="Huang E."/>
            <person name="Gao Y."/>
            <person name="Liu J."/>
            <person name="Shao H."/>
            <person name="Ye R."/>
            <person name="Li L."/>
            <person name="Wei W."/>
            <person name="Wang X."/>
            <person name="Wang C."/>
            <person name="Yang T."/>
            <person name="Huo Q."/>
            <person name="Li W."/>
            <person name="Guo W."/>
            <person name="Chen H."/>
            <person name="Zhou L."/>
            <person name="Ni X."/>
            <person name="Tian J."/>
            <person name="Zhou Y."/>
            <person name="Sheng Y."/>
            <person name="Liu T."/>
            <person name="Pan Y."/>
            <person name="Xia L."/>
            <person name="Li J."/>
            <person name="Zhao F."/>
            <person name="Cao W."/>
        </authorList>
    </citation>
    <scope>NUCLEOTIDE SEQUENCE</scope>
    <source>
        <strain evidence="1">Dsil-2018</strain>
    </source>
</reference>
<sequence length="195" mass="21162">MAAESEEGCLSKERPTWSDEKTRALINIWETSLPYLRGAKRNLNVYMTIAERLRAVGIRKNTKEVKQKIQNMGNKYRTGTKTGAGGIPWKFYWDLHRLLGSLPANDSSLMEESGCSAIDGASPEGLFNGMVHGGVGELQELGTDSQLPEGCLDSCEVQASPLESAAEIVPEAPTTTAAEKKRLAAPAKLLAQLLD</sequence>
<name>A0ACB8D7D3_DERSI</name>
<dbReference type="Proteomes" id="UP000821865">
    <property type="component" value="Chromosome 3"/>
</dbReference>
<dbReference type="EMBL" id="CM023472">
    <property type="protein sequence ID" value="KAH7960303.1"/>
    <property type="molecule type" value="Genomic_DNA"/>
</dbReference>
<keyword evidence="2" id="KW-1185">Reference proteome</keyword>
<organism evidence="1 2">
    <name type="scientific">Dermacentor silvarum</name>
    <name type="common">Tick</name>
    <dbReference type="NCBI Taxonomy" id="543639"/>
    <lineage>
        <taxon>Eukaryota</taxon>
        <taxon>Metazoa</taxon>
        <taxon>Ecdysozoa</taxon>
        <taxon>Arthropoda</taxon>
        <taxon>Chelicerata</taxon>
        <taxon>Arachnida</taxon>
        <taxon>Acari</taxon>
        <taxon>Parasitiformes</taxon>
        <taxon>Ixodida</taxon>
        <taxon>Ixodoidea</taxon>
        <taxon>Ixodidae</taxon>
        <taxon>Rhipicephalinae</taxon>
        <taxon>Dermacentor</taxon>
    </lineage>
</organism>